<dbReference type="Pfam" id="PF01321">
    <property type="entry name" value="Creatinase_N"/>
    <property type="match status" value="1"/>
</dbReference>
<protein>
    <submittedName>
        <fullName evidence="4">Aminopeptidase P family protein</fullName>
    </submittedName>
    <submittedName>
        <fullName evidence="3">Xaa-Pro peptidase family protein</fullName>
    </submittedName>
</protein>
<dbReference type="InterPro" id="IPR000994">
    <property type="entry name" value="Pept_M24"/>
</dbReference>
<dbReference type="PRINTS" id="PR00599">
    <property type="entry name" value="MAPEPTIDASE"/>
</dbReference>
<sequence length="410" mass="45764">MNEFPDYLKSFPREEYEAHIKKLQEEMEAEGLDMLLLSSPENIFYSTAYRSWYTSSLFRPVLVFVPRKGEPAISLRILEQSTVRNVAWCPVIYAAGTKSRDLGPLNSEGPIDAMRQFISSLDYPVKTVGLESGDGQHYFWSLNILKELVDALDGLRFVDGTGAIQKARMVKTSWEIDRIRTAGYVTEQAIRDTFSKIRPGITTEKEIARGIASRMTAGGVDKISYLTVNSGRDKYHTFNSYATDRIVDNGDVVLVDISGHIDGYASDLTRVMYLGHTAPGQYVEMAETARECVHAGFRILKPGILVSDINKEIEGYLRKSRYGSQVVHSSGHSTGLNVTEYPNISDDCCETVRPGMVFALENGVYPYDLEKGAGTIWISFRMEDEALVTEQGAEWLSGPGKALYTLGDFC</sequence>
<dbReference type="EMBL" id="JAKNGE010000018">
    <property type="protein sequence ID" value="MCG4746839.1"/>
    <property type="molecule type" value="Genomic_DNA"/>
</dbReference>
<dbReference type="InterPro" id="IPR036005">
    <property type="entry name" value="Creatinase/aminopeptidase-like"/>
</dbReference>
<evidence type="ECO:0000313" key="3">
    <source>
        <dbReference type="EMBL" id="MCG4746839.1"/>
    </source>
</evidence>
<keyword evidence="4" id="KW-0378">Hydrolase</keyword>
<evidence type="ECO:0000313" key="4">
    <source>
        <dbReference type="EMBL" id="NSJ51061.1"/>
    </source>
</evidence>
<keyword evidence="4" id="KW-0645">Protease</keyword>
<proteinExistence type="predicted"/>
<evidence type="ECO:0000259" key="1">
    <source>
        <dbReference type="Pfam" id="PF00557"/>
    </source>
</evidence>
<accession>A0AAW5BVL3</accession>
<feature type="domain" description="Peptidase M24" evidence="1">
    <location>
        <begin position="178"/>
        <end position="390"/>
    </location>
</feature>
<name>A0AAW5BVL3_9FIRM</name>
<dbReference type="PANTHER" id="PTHR46112">
    <property type="entry name" value="AMINOPEPTIDASE"/>
    <property type="match status" value="1"/>
</dbReference>
<reference evidence="4 5" key="1">
    <citation type="journal article" date="2020" name="Cell Host Microbe">
        <title>Functional and Genomic Variation between Human-Derived Isolates of Lachnospiraceae Reveals Inter- and Intra-Species Diversity.</title>
        <authorList>
            <person name="Sorbara M.T."/>
            <person name="Littmann E.R."/>
            <person name="Fontana E."/>
            <person name="Moody T.U."/>
            <person name="Kohout C.E."/>
            <person name="Gjonbalaj M."/>
            <person name="Eaton V."/>
            <person name="Seok R."/>
            <person name="Leiner I.M."/>
            <person name="Pamer E.G."/>
        </authorList>
    </citation>
    <scope>NUCLEOTIDE SEQUENCE [LARGE SCALE GENOMIC DNA]</scope>
    <source>
        <strain evidence="4 5">MSK.1.17</strain>
    </source>
</reference>
<evidence type="ECO:0000259" key="2">
    <source>
        <dbReference type="Pfam" id="PF01321"/>
    </source>
</evidence>
<dbReference type="GO" id="GO:0004177">
    <property type="term" value="F:aminopeptidase activity"/>
    <property type="evidence" value="ECO:0007669"/>
    <property type="project" value="UniProtKB-KW"/>
</dbReference>
<dbReference type="InterPro" id="IPR029149">
    <property type="entry name" value="Creatin/AminoP/Spt16_N"/>
</dbReference>
<keyword evidence="5" id="KW-1185">Reference proteome</keyword>
<dbReference type="SUPFAM" id="SSF55920">
    <property type="entry name" value="Creatinase/aminopeptidase"/>
    <property type="match status" value="1"/>
</dbReference>
<dbReference type="RefSeq" id="WP_165642752.1">
    <property type="nucleotide sequence ID" value="NZ_JAAITT010000034.1"/>
</dbReference>
<keyword evidence="4" id="KW-0031">Aminopeptidase</keyword>
<dbReference type="Gene3D" id="3.90.230.10">
    <property type="entry name" value="Creatinase/methionine aminopeptidase superfamily"/>
    <property type="match status" value="1"/>
</dbReference>
<reference evidence="3" key="3">
    <citation type="submission" date="2022-01" db="EMBL/GenBank/DDBJ databases">
        <title>Collection of gut derived symbiotic bacterial strains cultured from healthy donors.</title>
        <authorList>
            <person name="Lin H."/>
            <person name="Kohout C."/>
            <person name="Waligurski E."/>
            <person name="Pamer E.G."/>
        </authorList>
    </citation>
    <scope>NUCLEOTIDE SEQUENCE</scope>
    <source>
        <strain evidence="3">DFI.6.55</strain>
    </source>
</reference>
<dbReference type="InterPro" id="IPR001714">
    <property type="entry name" value="Pept_M24_MAP"/>
</dbReference>
<gene>
    <name evidence="4" type="ORF">G5B36_20445</name>
    <name evidence="3" type="ORF">L0N08_15555</name>
</gene>
<dbReference type="CDD" id="cd01066">
    <property type="entry name" value="APP_MetAP"/>
    <property type="match status" value="1"/>
</dbReference>
<reference evidence="4" key="2">
    <citation type="submission" date="2020-02" db="EMBL/GenBank/DDBJ databases">
        <authorList>
            <person name="Littmann E."/>
            <person name="Sorbara M."/>
        </authorList>
    </citation>
    <scope>NUCLEOTIDE SEQUENCE</scope>
    <source>
        <strain evidence="4">MSK.1.17</strain>
    </source>
</reference>
<dbReference type="InterPro" id="IPR050659">
    <property type="entry name" value="Peptidase_M24B"/>
</dbReference>
<evidence type="ECO:0000313" key="5">
    <source>
        <dbReference type="Proteomes" id="UP000669239"/>
    </source>
</evidence>
<dbReference type="SUPFAM" id="SSF53092">
    <property type="entry name" value="Creatinase/prolidase N-terminal domain"/>
    <property type="match status" value="1"/>
</dbReference>
<dbReference type="Pfam" id="PF00557">
    <property type="entry name" value="Peptidase_M24"/>
    <property type="match status" value="1"/>
</dbReference>
<dbReference type="CDD" id="cd22249">
    <property type="entry name" value="UDM1_RNF168_RNF169-like"/>
    <property type="match status" value="1"/>
</dbReference>
<dbReference type="Proteomes" id="UP000669239">
    <property type="component" value="Unassembled WGS sequence"/>
</dbReference>
<dbReference type="EMBL" id="JAAITT010000034">
    <property type="protein sequence ID" value="NSJ51061.1"/>
    <property type="molecule type" value="Genomic_DNA"/>
</dbReference>
<comment type="caution">
    <text evidence="3">The sequence shown here is derived from an EMBL/GenBank/DDBJ whole genome shotgun (WGS) entry which is preliminary data.</text>
</comment>
<feature type="domain" description="Creatinase N-terminal" evidence="2">
    <location>
        <begin position="20"/>
        <end position="170"/>
    </location>
</feature>
<dbReference type="AlphaFoldDB" id="A0AAW5BVL3"/>
<organism evidence="3 6">
    <name type="scientific">Enterocloster aldenensis</name>
    <dbReference type="NCBI Taxonomy" id="358742"/>
    <lineage>
        <taxon>Bacteria</taxon>
        <taxon>Bacillati</taxon>
        <taxon>Bacillota</taxon>
        <taxon>Clostridia</taxon>
        <taxon>Lachnospirales</taxon>
        <taxon>Lachnospiraceae</taxon>
        <taxon>Enterocloster</taxon>
    </lineage>
</organism>
<dbReference type="Gene3D" id="3.40.350.10">
    <property type="entry name" value="Creatinase/prolidase N-terminal domain"/>
    <property type="match status" value="1"/>
</dbReference>
<evidence type="ECO:0000313" key="6">
    <source>
        <dbReference type="Proteomes" id="UP001299608"/>
    </source>
</evidence>
<dbReference type="GO" id="GO:0008235">
    <property type="term" value="F:metalloexopeptidase activity"/>
    <property type="evidence" value="ECO:0007669"/>
    <property type="project" value="UniProtKB-ARBA"/>
</dbReference>
<dbReference type="Proteomes" id="UP001299608">
    <property type="component" value="Unassembled WGS sequence"/>
</dbReference>
<dbReference type="InterPro" id="IPR000587">
    <property type="entry name" value="Creatinase_N"/>
</dbReference>
<dbReference type="PANTHER" id="PTHR46112:SF2">
    <property type="entry name" value="XAA-PRO AMINOPEPTIDASE P-RELATED"/>
    <property type="match status" value="1"/>
</dbReference>